<feature type="transmembrane region" description="Helical" evidence="2">
    <location>
        <begin position="159"/>
        <end position="182"/>
    </location>
</feature>
<evidence type="ECO:0000256" key="2">
    <source>
        <dbReference type="SAM" id="Phobius"/>
    </source>
</evidence>
<dbReference type="PROSITE" id="PS50244">
    <property type="entry name" value="S5A_REDUCTASE"/>
    <property type="match status" value="1"/>
</dbReference>
<feature type="compositionally biased region" description="Low complexity" evidence="1">
    <location>
        <begin position="14"/>
        <end position="32"/>
    </location>
</feature>
<feature type="transmembrane region" description="Helical" evidence="2">
    <location>
        <begin position="315"/>
        <end position="334"/>
    </location>
</feature>
<dbReference type="RefSeq" id="XP_003061690.1">
    <property type="nucleotide sequence ID" value="XM_003061644.1"/>
</dbReference>
<dbReference type="PANTHER" id="PTHR32251:SF15">
    <property type="entry name" value="3-OXO-5-ALPHA-STEROID 4-DEHYDROGENASE (DUF1295)"/>
    <property type="match status" value="1"/>
</dbReference>
<dbReference type="KEGG" id="mpp:MICPUCDRAFT_51135"/>
<keyword evidence="2" id="KW-0812">Transmembrane</keyword>
<keyword evidence="2" id="KW-0472">Membrane</keyword>
<dbReference type="InterPro" id="IPR010721">
    <property type="entry name" value="UstE-like"/>
</dbReference>
<dbReference type="eggNOG" id="KOG4650">
    <property type="taxonomic scope" value="Eukaryota"/>
</dbReference>
<evidence type="ECO:0000313" key="4">
    <source>
        <dbReference type="Proteomes" id="UP000001876"/>
    </source>
</evidence>
<dbReference type="Pfam" id="PF06966">
    <property type="entry name" value="DUF1295"/>
    <property type="match status" value="1"/>
</dbReference>
<accession>C1N0S7</accession>
<dbReference type="AlphaFoldDB" id="C1N0S7"/>
<feature type="transmembrane region" description="Helical" evidence="2">
    <location>
        <begin position="202"/>
        <end position="225"/>
    </location>
</feature>
<proteinExistence type="predicted"/>
<dbReference type="Gene3D" id="1.20.120.1630">
    <property type="match status" value="1"/>
</dbReference>
<dbReference type="Proteomes" id="UP000001876">
    <property type="component" value="Unassembled WGS sequence"/>
</dbReference>
<gene>
    <name evidence="3" type="ORF">MICPUCDRAFT_51135</name>
</gene>
<feature type="transmembrane region" description="Helical" evidence="2">
    <location>
        <begin position="130"/>
        <end position="153"/>
    </location>
</feature>
<reference evidence="3 4" key="1">
    <citation type="journal article" date="2009" name="Science">
        <title>Green evolution and dynamic adaptations revealed by genomes of the marine picoeukaryotes Micromonas.</title>
        <authorList>
            <person name="Worden A.Z."/>
            <person name="Lee J.H."/>
            <person name="Mock T."/>
            <person name="Rouze P."/>
            <person name="Simmons M.P."/>
            <person name="Aerts A.L."/>
            <person name="Allen A.E."/>
            <person name="Cuvelier M.L."/>
            <person name="Derelle E."/>
            <person name="Everett M.V."/>
            <person name="Foulon E."/>
            <person name="Grimwood J."/>
            <person name="Gundlach H."/>
            <person name="Henrissat B."/>
            <person name="Napoli C."/>
            <person name="McDonald S.M."/>
            <person name="Parker M.S."/>
            <person name="Rombauts S."/>
            <person name="Salamov A."/>
            <person name="Von Dassow P."/>
            <person name="Badger J.H."/>
            <person name="Coutinho P.M."/>
            <person name="Demir E."/>
            <person name="Dubchak I."/>
            <person name="Gentemann C."/>
            <person name="Eikrem W."/>
            <person name="Gready J.E."/>
            <person name="John U."/>
            <person name="Lanier W."/>
            <person name="Lindquist E.A."/>
            <person name="Lucas S."/>
            <person name="Mayer K.F."/>
            <person name="Moreau H."/>
            <person name="Not F."/>
            <person name="Otillar R."/>
            <person name="Panaud O."/>
            <person name="Pangilinan J."/>
            <person name="Paulsen I."/>
            <person name="Piegu B."/>
            <person name="Poliakov A."/>
            <person name="Robbens S."/>
            <person name="Schmutz J."/>
            <person name="Toulza E."/>
            <person name="Wyss T."/>
            <person name="Zelensky A."/>
            <person name="Zhou K."/>
            <person name="Armbrust E.V."/>
            <person name="Bhattacharya D."/>
            <person name="Goodenough U.W."/>
            <person name="Van de Peer Y."/>
            <person name="Grigoriev I.V."/>
        </authorList>
    </citation>
    <scope>NUCLEOTIDE SEQUENCE [LARGE SCALE GENOMIC DNA]</scope>
    <source>
        <strain evidence="3 4">CCMP1545</strain>
    </source>
</reference>
<dbReference type="OMA" id="CYAGAIA"/>
<organism evidence="4">
    <name type="scientific">Micromonas pusilla (strain CCMP1545)</name>
    <name type="common">Picoplanktonic green alga</name>
    <dbReference type="NCBI Taxonomy" id="564608"/>
    <lineage>
        <taxon>Eukaryota</taxon>
        <taxon>Viridiplantae</taxon>
        <taxon>Chlorophyta</taxon>
        <taxon>Mamiellophyceae</taxon>
        <taxon>Mamiellales</taxon>
        <taxon>Mamiellaceae</taxon>
        <taxon>Micromonas</taxon>
    </lineage>
</organism>
<evidence type="ECO:0000313" key="3">
    <source>
        <dbReference type="EMBL" id="EEH54320.1"/>
    </source>
</evidence>
<dbReference type="GeneID" id="9686884"/>
<name>C1N0S7_MICPC</name>
<dbReference type="PANTHER" id="PTHR32251">
    <property type="entry name" value="3-OXO-5-ALPHA-STEROID 4-DEHYDROGENASE"/>
    <property type="match status" value="1"/>
</dbReference>
<dbReference type="GO" id="GO:0016020">
    <property type="term" value="C:membrane"/>
    <property type="evidence" value="ECO:0007669"/>
    <property type="project" value="TreeGrafter"/>
</dbReference>
<keyword evidence="2" id="KW-1133">Transmembrane helix</keyword>
<feature type="region of interest" description="Disordered" evidence="1">
    <location>
        <begin position="1"/>
        <end position="47"/>
    </location>
</feature>
<dbReference type="OrthoDB" id="67965at2759"/>
<protein>
    <submittedName>
        <fullName evidence="3">Predicted protein</fullName>
    </submittedName>
</protein>
<sequence length="363" mass="37970">MLALTRTAIGSSPRVGAPRVRARAAPVATAPPTALPRRRTSTTSTRTRTRAAVVAAAAGAGAGAGAGASAAIPQIAAAKKAAAATVVAATPTLAYTLSTVVGSNLAFPALWALTALPCCLAFVNPVYVFSVGYGLAVAYAGAGLLALASLAGMTIPKLVAYHCVGAVVYGVRLAAFLAWRSVTWDQWGKRAEKAPEARAKSLAARVPVVLCCSLLYACMCSPMVFHVKVAHAIGAEYGRVVGFGLAVQWCGLLLEALADHTKSAYKMSEEGKNRWCDVGVYQRCRHPNYLGEVLFWVGLYVAGAPAMLVYGAVSFAPATLGLVFIVWLMTSQCAKQDEKQAERYGENPEYNAWVANSGSLTIK</sequence>
<dbReference type="EMBL" id="GG663744">
    <property type="protein sequence ID" value="EEH54320.1"/>
    <property type="molecule type" value="Genomic_DNA"/>
</dbReference>
<keyword evidence="4" id="KW-1185">Reference proteome</keyword>
<evidence type="ECO:0000256" key="1">
    <source>
        <dbReference type="SAM" id="MobiDB-lite"/>
    </source>
</evidence>